<evidence type="ECO:0000313" key="2">
    <source>
        <dbReference type="EMBL" id="RDY86653.1"/>
    </source>
</evidence>
<proteinExistence type="predicted"/>
<accession>A0A0H1W4H3</accession>
<organism evidence="2 3">
    <name type="scientific">Streptococcus agalactiae</name>
    <dbReference type="NCBI Taxonomy" id="1311"/>
    <lineage>
        <taxon>Bacteria</taxon>
        <taxon>Bacillati</taxon>
        <taxon>Bacillota</taxon>
        <taxon>Bacilli</taxon>
        <taxon>Lactobacillales</taxon>
        <taxon>Streptococcaceae</taxon>
        <taxon>Streptococcus</taxon>
    </lineage>
</organism>
<dbReference type="RefSeq" id="WP_000796413.1">
    <property type="nucleotide sequence ID" value="NZ_CAXOLC010000001.1"/>
</dbReference>
<gene>
    <name evidence="2" type="ORF">C4618_02695</name>
</gene>
<feature type="region of interest" description="Disordered" evidence="1">
    <location>
        <begin position="569"/>
        <end position="604"/>
    </location>
</feature>
<dbReference type="Proteomes" id="UP000256718">
    <property type="component" value="Unassembled WGS sequence"/>
</dbReference>
<evidence type="ECO:0000313" key="3">
    <source>
        <dbReference type="Proteomes" id="UP000256718"/>
    </source>
</evidence>
<comment type="caution">
    <text evidence="2">The sequence shown here is derived from an EMBL/GenBank/DDBJ whole genome shotgun (WGS) entry which is preliminary data.</text>
</comment>
<dbReference type="AlphaFoldDB" id="A0A0H1W4H3"/>
<evidence type="ECO:0000256" key="1">
    <source>
        <dbReference type="SAM" id="MobiDB-lite"/>
    </source>
</evidence>
<reference evidence="2 3" key="1">
    <citation type="journal article" date="2018" name="Emerg. Microbes Infect.">
        <title>Phenotypic and molecular analysis of nontypeable Group B streptococci: identification of cps2a and hybrid cps2a/cps5 Group B streptococcal capsule gene clusters.</title>
        <authorList>
            <person name="Alhhazmi A."/>
            <person name="Tyrrell G.J."/>
        </authorList>
    </citation>
    <scope>NUCLEOTIDE SEQUENCE [LARGE SCALE GENOMIC DNA]</scope>
    <source>
        <strain evidence="2 3">PLGBS17</strain>
    </source>
</reference>
<sequence>MADYGSNNDRGYTLLLRVEETGTSTANNTSTVRVQLWLKNGYTTFGMYDCRASVTINGQTLSWSGRPDMYTAHSSLHLIDKTITVPHDSNGSKTISFSATFSGSGGWSPGTLNTGSQTLRLSDIPRSSSATVSGNMMGQAVTITIKRASSDFTHNMTWHFGSLSGTIGTGIATSVTWMPSISQLATQIPNSTSGNGHLTLATIYGGKTIGSMTIPITLNLPTSVVPTLGSISISESHATAKTILTGTSFAQLVSNPKVTFNQGAGIYGSTIPSTGFRAEVFKFENNQWVQLQNVTSSNNGLLGGINWIGRAKVSAYVTDSRGRQSARKEVEITLLEYFKPIFSFSAVRAGSSMNQVTVIRKLKIAPLTINSVQKNKAALTWEVVDLASGQKVTNAGGAANWTSTTEHTKTDFQAILGGTYDTTKSYTIIGRLEDLFYSTTFEFTIGPEKVVYGLSSSGMGIGKAWTRGVLDVDGSLPAYFDGDIYMKNKKLLDIFYPVGVIYESTSSSNPSTFMGGTWERFGNGRILVGVSENESEFNSVNQSGGSKTHTLTIDEMPSHSHAQYVTANNGSGAVRRDYSSDGSSTIYPQGNNTGNTGGGKPHNNLQPYVTVYRWRRAA</sequence>
<dbReference type="InterPro" id="IPR008577">
    <property type="entry name" value="DUF859"/>
</dbReference>
<dbReference type="SUPFAM" id="SSF88874">
    <property type="entry name" value="Receptor-binding domain of short tail fibre protein gp12"/>
    <property type="match status" value="1"/>
</dbReference>
<name>A0A0H1W4H3_STRAG</name>
<protein>
    <submittedName>
        <fullName evidence="2">Uncharacterized protein</fullName>
    </submittedName>
</protein>
<dbReference type="Pfam" id="PF05895">
    <property type="entry name" value="DUF859"/>
    <property type="match status" value="1"/>
</dbReference>
<dbReference type="EMBL" id="QHGZ01000075">
    <property type="protein sequence ID" value="RDY86653.1"/>
    <property type="molecule type" value="Genomic_DNA"/>
</dbReference>
<feature type="compositionally biased region" description="Polar residues" evidence="1">
    <location>
        <begin position="580"/>
        <end position="589"/>
    </location>
</feature>